<dbReference type="Gene3D" id="3.20.20.190">
    <property type="entry name" value="Phosphatidylinositol (PI) phosphodiesterase"/>
    <property type="match status" value="1"/>
</dbReference>
<protein>
    <recommendedName>
        <fullName evidence="4">PLC-like phosphodiesterase</fullName>
    </recommendedName>
</protein>
<evidence type="ECO:0000313" key="3">
    <source>
        <dbReference type="Proteomes" id="UP001151518"/>
    </source>
</evidence>
<dbReference type="Pfam" id="PF26146">
    <property type="entry name" value="PI-PLC_X"/>
    <property type="match status" value="1"/>
</dbReference>
<name>A0A9W8G8P7_9FUNG</name>
<organism evidence="2 3">
    <name type="scientific">Coemansia spiralis</name>
    <dbReference type="NCBI Taxonomy" id="417178"/>
    <lineage>
        <taxon>Eukaryota</taxon>
        <taxon>Fungi</taxon>
        <taxon>Fungi incertae sedis</taxon>
        <taxon>Zoopagomycota</taxon>
        <taxon>Kickxellomycotina</taxon>
        <taxon>Kickxellomycetes</taxon>
        <taxon>Kickxellales</taxon>
        <taxon>Kickxellaceae</taxon>
        <taxon>Coemansia</taxon>
    </lineage>
</organism>
<evidence type="ECO:0008006" key="4">
    <source>
        <dbReference type="Google" id="ProtNLM"/>
    </source>
</evidence>
<reference evidence="2" key="1">
    <citation type="submission" date="2022-07" db="EMBL/GenBank/DDBJ databases">
        <title>Phylogenomic reconstructions and comparative analyses of Kickxellomycotina fungi.</title>
        <authorList>
            <person name="Reynolds N.K."/>
            <person name="Stajich J.E."/>
            <person name="Barry K."/>
            <person name="Grigoriev I.V."/>
            <person name="Crous P."/>
            <person name="Smith M.E."/>
        </authorList>
    </citation>
    <scope>NUCLEOTIDE SEQUENCE</scope>
    <source>
        <strain evidence="2">NRRL 3115</strain>
    </source>
</reference>
<dbReference type="EMBL" id="JANBTW010000002">
    <property type="protein sequence ID" value="KAJ2681019.1"/>
    <property type="molecule type" value="Genomic_DNA"/>
</dbReference>
<sequence>MTALMHLVNFTPAVRHAGPLSKTMFYALVVLSVVLLYLPANASADSQVCNQHSELCSRAYNDVTFISTHASFALTNATRPSVPGTQYKSITQQLNDGVRGLHLNIVQGTKATDVWLCYPDCNVNNGGTLQDTLSTVKSWMDSNKNDVVTIFLEGNATTASPSAVLSAFTQSGIDKYALTGKPTTWPTLGSMIDDGTTLVVFAESTAIVNANTKGYFIPYGGIVLQLDGPFNYGNEWTCGPWTRSTETILLIPHYIVQTATYGGTTYNNLPYPFNLDTTNGYQYEAHAITCRSGQSIWVNFMKVDFYDQGDVMTPTLKLNSLPYTNDEASNFYPEFFEADSDLPVF</sequence>
<comment type="caution">
    <text evidence="2">The sequence shown here is derived from an EMBL/GenBank/DDBJ whole genome shotgun (WGS) entry which is preliminary data.</text>
</comment>
<dbReference type="PANTHER" id="PTHR13593">
    <property type="match status" value="1"/>
</dbReference>
<dbReference type="InterPro" id="IPR051057">
    <property type="entry name" value="PI-PLC_domain"/>
</dbReference>
<keyword evidence="1" id="KW-0732">Signal</keyword>
<dbReference type="InterPro" id="IPR017946">
    <property type="entry name" value="PLC-like_Pdiesterase_TIM-brl"/>
</dbReference>
<feature type="chain" id="PRO_5040922739" description="PLC-like phosphodiesterase" evidence="1">
    <location>
        <begin position="45"/>
        <end position="345"/>
    </location>
</feature>
<evidence type="ECO:0000313" key="2">
    <source>
        <dbReference type="EMBL" id="KAJ2681019.1"/>
    </source>
</evidence>
<dbReference type="GO" id="GO:0006629">
    <property type="term" value="P:lipid metabolic process"/>
    <property type="evidence" value="ECO:0007669"/>
    <property type="project" value="InterPro"/>
</dbReference>
<dbReference type="GO" id="GO:0008081">
    <property type="term" value="F:phosphoric diester hydrolase activity"/>
    <property type="evidence" value="ECO:0007669"/>
    <property type="project" value="InterPro"/>
</dbReference>
<dbReference type="PANTHER" id="PTHR13593:SF140">
    <property type="entry name" value="PLC-LIKE PHOSPHODIESTERASE"/>
    <property type="match status" value="1"/>
</dbReference>
<dbReference type="SUPFAM" id="SSF51695">
    <property type="entry name" value="PLC-like phosphodiesterases"/>
    <property type="match status" value="1"/>
</dbReference>
<dbReference type="AlphaFoldDB" id="A0A9W8G8P7"/>
<dbReference type="OrthoDB" id="7984201at2759"/>
<dbReference type="Proteomes" id="UP001151518">
    <property type="component" value="Unassembled WGS sequence"/>
</dbReference>
<proteinExistence type="predicted"/>
<accession>A0A9W8G8P7</accession>
<evidence type="ECO:0000256" key="1">
    <source>
        <dbReference type="SAM" id="SignalP"/>
    </source>
</evidence>
<gene>
    <name evidence="2" type="ORF">GGI25_000325</name>
</gene>
<feature type="signal peptide" evidence="1">
    <location>
        <begin position="1"/>
        <end position="44"/>
    </location>
</feature>